<sequence>MLFADAVVLVRSITSAITQSSETGSGFGSGSAPCSRVSSSNSFTRRPIRADS</sequence>
<feature type="region of interest" description="Disordered" evidence="1">
    <location>
        <begin position="20"/>
        <end position="52"/>
    </location>
</feature>
<dbReference type="STRING" id="35752.SAMN05421541_112281"/>
<accession>A0A1I2JLS7</accession>
<keyword evidence="3" id="KW-1185">Reference proteome</keyword>
<reference evidence="2 3" key="1">
    <citation type="submission" date="2016-10" db="EMBL/GenBank/DDBJ databases">
        <authorList>
            <person name="de Groot N.N."/>
        </authorList>
    </citation>
    <scope>NUCLEOTIDE SEQUENCE [LARGE SCALE GENOMIC DNA]</scope>
    <source>
        <strain evidence="2 3">DSM 43019</strain>
    </source>
</reference>
<protein>
    <submittedName>
        <fullName evidence="2">Uncharacterized protein</fullName>
    </submittedName>
</protein>
<dbReference type="AlphaFoldDB" id="A0A1I2JLS7"/>
<dbReference type="Proteomes" id="UP000199645">
    <property type="component" value="Unassembled WGS sequence"/>
</dbReference>
<name>A0A1I2JLS7_9ACTN</name>
<gene>
    <name evidence="2" type="ORF">SAMN05421541_112281</name>
</gene>
<evidence type="ECO:0000256" key="1">
    <source>
        <dbReference type="SAM" id="MobiDB-lite"/>
    </source>
</evidence>
<proteinExistence type="predicted"/>
<organism evidence="2 3">
    <name type="scientific">Actinoplanes philippinensis</name>
    <dbReference type="NCBI Taxonomy" id="35752"/>
    <lineage>
        <taxon>Bacteria</taxon>
        <taxon>Bacillati</taxon>
        <taxon>Actinomycetota</taxon>
        <taxon>Actinomycetes</taxon>
        <taxon>Micromonosporales</taxon>
        <taxon>Micromonosporaceae</taxon>
        <taxon>Actinoplanes</taxon>
    </lineage>
</organism>
<evidence type="ECO:0000313" key="3">
    <source>
        <dbReference type="Proteomes" id="UP000199645"/>
    </source>
</evidence>
<dbReference type="EMBL" id="FONV01000012">
    <property type="protein sequence ID" value="SFF53621.1"/>
    <property type="molecule type" value="Genomic_DNA"/>
</dbReference>
<evidence type="ECO:0000313" key="2">
    <source>
        <dbReference type="EMBL" id="SFF53621.1"/>
    </source>
</evidence>